<dbReference type="AlphaFoldDB" id="X6LDB5"/>
<sequence length="399" mass="46496">MSSYLKCFFLFEYFFCNVKYLFFVFSKGSVTSLLLKKLKKTKQNSTYHMSEQIQDVAATNFEFLEEFPTSLEQAQCVLHKHEFLICGSLERRACYSFHTLKNEFKFVCEYPSNVELRGHCVVKLVDNNKDSNEITLLSFGGSKYVTRHTLTMKYVSVWSNDSNNANDNESNKLNNYNQWTLLTDSHNNPVHIGSGDDDYQGVRVVIGGSNKNLLFITYSFDNISVFDLNTLQFIKHDRLPTKNEICYHCFVSKTENVQEMTKTNEEKKKNKNQMWFTFQFHQISVCDDIAPFRNYACVCINDIILFFGGYCYRDGSFSNLVYKYSIQENTWMTFQSTLPNPMEGCTATLSEENTDIYIIGGQNNTIMELPIYLKTKVRLWDVSQLVIICYFNTIYFITN</sequence>
<reference evidence="1 2" key="1">
    <citation type="journal article" date="2013" name="Curr. Biol.">
        <title>The Genome of the Foraminiferan Reticulomyxa filosa.</title>
        <authorList>
            <person name="Glockner G."/>
            <person name="Hulsmann N."/>
            <person name="Schleicher M."/>
            <person name="Noegel A.A."/>
            <person name="Eichinger L."/>
            <person name="Gallinger C."/>
            <person name="Pawlowski J."/>
            <person name="Sierra R."/>
            <person name="Euteneuer U."/>
            <person name="Pillet L."/>
            <person name="Moustafa A."/>
            <person name="Platzer M."/>
            <person name="Groth M."/>
            <person name="Szafranski K."/>
            <person name="Schliwa M."/>
        </authorList>
    </citation>
    <scope>NUCLEOTIDE SEQUENCE [LARGE SCALE GENOMIC DNA]</scope>
</reference>
<dbReference type="Proteomes" id="UP000023152">
    <property type="component" value="Unassembled WGS sequence"/>
</dbReference>
<evidence type="ECO:0008006" key="3">
    <source>
        <dbReference type="Google" id="ProtNLM"/>
    </source>
</evidence>
<comment type="caution">
    <text evidence="1">The sequence shown here is derived from an EMBL/GenBank/DDBJ whole genome shotgun (WGS) entry which is preliminary data.</text>
</comment>
<dbReference type="Gene3D" id="2.120.10.80">
    <property type="entry name" value="Kelch-type beta propeller"/>
    <property type="match status" value="2"/>
</dbReference>
<accession>X6LDB5</accession>
<dbReference type="EMBL" id="ASPP01042364">
    <property type="protein sequence ID" value="ETN99972.1"/>
    <property type="molecule type" value="Genomic_DNA"/>
</dbReference>
<gene>
    <name evidence="1" type="ORF">RFI_37487</name>
</gene>
<evidence type="ECO:0000313" key="2">
    <source>
        <dbReference type="Proteomes" id="UP000023152"/>
    </source>
</evidence>
<protein>
    <recommendedName>
        <fullName evidence="3">Kelch motif family protein</fullName>
    </recommendedName>
</protein>
<name>X6LDB5_RETFI</name>
<evidence type="ECO:0000313" key="1">
    <source>
        <dbReference type="EMBL" id="ETN99972.1"/>
    </source>
</evidence>
<organism evidence="1 2">
    <name type="scientific">Reticulomyxa filosa</name>
    <dbReference type="NCBI Taxonomy" id="46433"/>
    <lineage>
        <taxon>Eukaryota</taxon>
        <taxon>Sar</taxon>
        <taxon>Rhizaria</taxon>
        <taxon>Retaria</taxon>
        <taxon>Foraminifera</taxon>
        <taxon>Monothalamids</taxon>
        <taxon>Reticulomyxidae</taxon>
        <taxon>Reticulomyxa</taxon>
    </lineage>
</organism>
<keyword evidence="2" id="KW-1185">Reference proteome</keyword>
<dbReference type="InterPro" id="IPR015915">
    <property type="entry name" value="Kelch-typ_b-propeller"/>
</dbReference>
<dbReference type="InterPro" id="IPR006652">
    <property type="entry name" value="Kelch_1"/>
</dbReference>
<dbReference type="SUPFAM" id="SSF117281">
    <property type="entry name" value="Kelch motif"/>
    <property type="match status" value="1"/>
</dbReference>
<proteinExistence type="predicted"/>
<dbReference type="Pfam" id="PF01344">
    <property type="entry name" value="Kelch_1"/>
    <property type="match status" value="1"/>
</dbReference>